<dbReference type="OrthoDB" id="432528at2759"/>
<feature type="region of interest" description="Disordered" evidence="1">
    <location>
        <begin position="1"/>
        <end position="31"/>
    </location>
</feature>
<comment type="caution">
    <text evidence="2">The sequence shown here is derived from an EMBL/GenBank/DDBJ whole genome shotgun (WGS) entry which is preliminary data.</text>
</comment>
<evidence type="ECO:0000313" key="2">
    <source>
        <dbReference type="EMBL" id="KAF9579845.1"/>
    </source>
</evidence>
<evidence type="ECO:0000313" key="3">
    <source>
        <dbReference type="Proteomes" id="UP000780801"/>
    </source>
</evidence>
<dbReference type="Proteomes" id="UP000780801">
    <property type="component" value="Unassembled WGS sequence"/>
</dbReference>
<feature type="compositionally biased region" description="Basic and acidic residues" evidence="1">
    <location>
        <begin position="1"/>
        <end position="10"/>
    </location>
</feature>
<keyword evidence="3" id="KW-1185">Reference proteome</keyword>
<proteinExistence type="predicted"/>
<sequence length="73" mass="7686">MISDPTRRDMSVASDLSPGGQIYFMGGDTGQSGTGRSNVLDAYNLKSSVVLETQVPLPGPQNLQDGAATWLES</sequence>
<organism evidence="2 3">
    <name type="scientific">Lunasporangiospora selenospora</name>
    <dbReference type="NCBI Taxonomy" id="979761"/>
    <lineage>
        <taxon>Eukaryota</taxon>
        <taxon>Fungi</taxon>
        <taxon>Fungi incertae sedis</taxon>
        <taxon>Mucoromycota</taxon>
        <taxon>Mortierellomycotina</taxon>
        <taxon>Mortierellomycetes</taxon>
        <taxon>Mortierellales</taxon>
        <taxon>Mortierellaceae</taxon>
        <taxon>Lunasporangiospora</taxon>
    </lineage>
</organism>
<name>A0A9P6FSC7_9FUNG</name>
<gene>
    <name evidence="2" type="ORF">BGW38_003730</name>
</gene>
<dbReference type="EMBL" id="JAABOA010002455">
    <property type="protein sequence ID" value="KAF9579845.1"/>
    <property type="molecule type" value="Genomic_DNA"/>
</dbReference>
<reference evidence="2" key="1">
    <citation type="journal article" date="2020" name="Fungal Divers.">
        <title>Resolving the Mortierellaceae phylogeny through synthesis of multi-gene phylogenetics and phylogenomics.</title>
        <authorList>
            <person name="Vandepol N."/>
            <person name="Liber J."/>
            <person name="Desiro A."/>
            <person name="Na H."/>
            <person name="Kennedy M."/>
            <person name="Barry K."/>
            <person name="Grigoriev I.V."/>
            <person name="Miller A.N."/>
            <person name="O'Donnell K."/>
            <person name="Stajich J.E."/>
            <person name="Bonito G."/>
        </authorList>
    </citation>
    <scope>NUCLEOTIDE SEQUENCE</scope>
    <source>
        <strain evidence="2">KOD1015</strain>
    </source>
</reference>
<dbReference type="AlphaFoldDB" id="A0A9P6FSC7"/>
<accession>A0A9P6FSC7</accession>
<protein>
    <submittedName>
        <fullName evidence="2">Uncharacterized protein</fullName>
    </submittedName>
</protein>
<evidence type="ECO:0000256" key="1">
    <source>
        <dbReference type="SAM" id="MobiDB-lite"/>
    </source>
</evidence>